<organism evidence="2 3">
    <name type="scientific">Diplocarpon coronariae</name>
    <dbReference type="NCBI Taxonomy" id="2795749"/>
    <lineage>
        <taxon>Eukaryota</taxon>
        <taxon>Fungi</taxon>
        <taxon>Dikarya</taxon>
        <taxon>Ascomycota</taxon>
        <taxon>Pezizomycotina</taxon>
        <taxon>Leotiomycetes</taxon>
        <taxon>Helotiales</taxon>
        <taxon>Drepanopezizaceae</taxon>
        <taxon>Diplocarpon</taxon>
    </lineage>
</organism>
<comment type="caution">
    <text evidence="2">The sequence shown here is derived from an EMBL/GenBank/DDBJ whole genome shotgun (WGS) entry which is preliminary data.</text>
</comment>
<reference evidence="2 3" key="1">
    <citation type="submission" date="2017-04" db="EMBL/GenBank/DDBJ databases">
        <title>Draft genome sequence of Marssonina coronaria NL1: causal agent of apple blotch.</title>
        <authorList>
            <person name="Cheng Q."/>
        </authorList>
    </citation>
    <scope>NUCLEOTIDE SEQUENCE [LARGE SCALE GENOMIC DNA]</scope>
    <source>
        <strain evidence="2 3">NL1</strain>
    </source>
</reference>
<sequence length="172" mass="18564">MASVTSSPSTPHHQSSPRCLSTPTDDDSQRGRKRRRSSAAEHVSSNGSTNLRGRGRYRSPSLSSLTGQHERVRDKSPERKAKRKFLGGLGRFTLGLGEREVKRGQSSSCDGEKRGEENQGVVGREGAPELRSRSHGARDRDGTPEDEDGDGDEHAGEKNAVEKSEAGSAIKA</sequence>
<proteinExistence type="predicted"/>
<protein>
    <submittedName>
        <fullName evidence="2">Uncharacterized protein</fullName>
    </submittedName>
</protein>
<feature type="compositionally biased region" description="Basic and acidic residues" evidence="1">
    <location>
        <begin position="68"/>
        <end position="79"/>
    </location>
</feature>
<accession>A0A218Z654</accession>
<feature type="compositionally biased region" description="Low complexity" evidence="1">
    <location>
        <begin position="1"/>
        <end position="17"/>
    </location>
</feature>
<keyword evidence="3" id="KW-1185">Reference proteome</keyword>
<name>A0A218Z654_9HELO</name>
<feature type="compositionally biased region" description="Basic and acidic residues" evidence="1">
    <location>
        <begin position="152"/>
        <end position="165"/>
    </location>
</feature>
<feature type="region of interest" description="Disordered" evidence="1">
    <location>
        <begin position="1"/>
        <end position="172"/>
    </location>
</feature>
<dbReference type="OrthoDB" id="3564034at2759"/>
<dbReference type="EMBL" id="MZNU01000176">
    <property type="protein sequence ID" value="OWP03478.1"/>
    <property type="molecule type" value="Genomic_DNA"/>
</dbReference>
<evidence type="ECO:0000313" key="3">
    <source>
        <dbReference type="Proteomes" id="UP000242519"/>
    </source>
</evidence>
<dbReference type="STRING" id="503106.A0A218Z654"/>
<gene>
    <name evidence="2" type="ORF">B2J93_7496</name>
</gene>
<dbReference type="Proteomes" id="UP000242519">
    <property type="component" value="Unassembled WGS sequence"/>
</dbReference>
<dbReference type="InParanoid" id="A0A218Z654"/>
<evidence type="ECO:0000313" key="2">
    <source>
        <dbReference type="EMBL" id="OWP03478.1"/>
    </source>
</evidence>
<evidence type="ECO:0000256" key="1">
    <source>
        <dbReference type="SAM" id="MobiDB-lite"/>
    </source>
</evidence>
<feature type="compositionally biased region" description="Basic and acidic residues" evidence="1">
    <location>
        <begin position="126"/>
        <end position="143"/>
    </location>
</feature>
<dbReference type="AlphaFoldDB" id="A0A218Z654"/>